<comment type="caution">
    <text evidence="3">The sequence shown here is derived from an EMBL/GenBank/DDBJ whole genome shotgun (WGS) entry which is preliminary data.</text>
</comment>
<name>A0ABR4CIZ1_9HELO</name>
<evidence type="ECO:0000256" key="2">
    <source>
        <dbReference type="RuleBase" id="RU003844"/>
    </source>
</evidence>
<reference evidence="3 4" key="1">
    <citation type="journal article" date="2024" name="Commun. Biol.">
        <title>Comparative genomic analysis of thermophilic fungi reveals convergent evolutionary adaptations and gene losses.</title>
        <authorList>
            <person name="Steindorff A.S."/>
            <person name="Aguilar-Pontes M.V."/>
            <person name="Robinson A.J."/>
            <person name="Andreopoulos B."/>
            <person name="LaButti K."/>
            <person name="Kuo A."/>
            <person name="Mondo S."/>
            <person name="Riley R."/>
            <person name="Otillar R."/>
            <person name="Haridas S."/>
            <person name="Lipzen A."/>
            <person name="Grimwood J."/>
            <person name="Schmutz J."/>
            <person name="Clum A."/>
            <person name="Reid I.D."/>
            <person name="Moisan M.C."/>
            <person name="Butler G."/>
            <person name="Nguyen T.T.M."/>
            <person name="Dewar K."/>
            <person name="Conant G."/>
            <person name="Drula E."/>
            <person name="Henrissat B."/>
            <person name="Hansel C."/>
            <person name="Singer S."/>
            <person name="Hutchinson M.I."/>
            <person name="de Vries R.P."/>
            <person name="Natvig D.O."/>
            <person name="Powell A.J."/>
            <person name="Tsang A."/>
            <person name="Grigoriev I.V."/>
        </authorList>
    </citation>
    <scope>NUCLEOTIDE SEQUENCE [LARGE SCALE GENOMIC DNA]</scope>
    <source>
        <strain evidence="3 4">CBS 494.80</strain>
    </source>
</reference>
<evidence type="ECO:0008006" key="5">
    <source>
        <dbReference type="Google" id="ProtNLM"/>
    </source>
</evidence>
<dbReference type="Pfam" id="PF01237">
    <property type="entry name" value="Oxysterol_BP"/>
    <property type="match status" value="2"/>
</dbReference>
<dbReference type="Gene3D" id="1.10.287.2720">
    <property type="match status" value="1"/>
</dbReference>
<organism evidence="3 4">
    <name type="scientific">Oculimacula yallundae</name>
    <dbReference type="NCBI Taxonomy" id="86028"/>
    <lineage>
        <taxon>Eukaryota</taxon>
        <taxon>Fungi</taxon>
        <taxon>Dikarya</taxon>
        <taxon>Ascomycota</taxon>
        <taxon>Pezizomycotina</taxon>
        <taxon>Leotiomycetes</taxon>
        <taxon>Helotiales</taxon>
        <taxon>Ploettnerulaceae</taxon>
        <taxon>Oculimacula</taxon>
    </lineage>
</organism>
<dbReference type="PROSITE" id="PS01013">
    <property type="entry name" value="OSBP"/>
    <property type="match status" value="1"/>
</dbReference>
<dbReference type="Gene3D" id="2.40.160.120">
    <property type="match status" value="1"/>
</dbReference>
<dbReference type="InterPro" id="IPR037239">
    <property type="entry name" value="OSBP_sf"/>
</dbReference>
<sequence>MATKSKFHDFLSFLATVRGDLANITSPPHFLAPQSIVEVSTCWTERPALFVAPALESDPQIRALLVLKWILCSLRTQFYVGNNKATGLKKPLNAFLGELFMAQWTDDAATTKTITEQVSHHPPISACYMWNEEHGIRGEGYSRVEMTFSGSINIKQTGHALLHVEKYAERHLIPFPDVKVKGFLSGHLYPELSGKYHIISSSGFISEIVFSGQGLFSGKKNSVSATMYRRDDESKSPIYSVQGQWSDEFTITDCQTGKILDTWRPTEHPAPAPQVPDVNDQDPWETRRAWKETIAALKAGDLQAAMTEKSKLEEAQRAMRKSEPDHGTLWEPLFFTASQEDQKFEELASATGWKLQSERTKGVWRFDGEKARRLTLPYHGSLTPYGSAGTEAVGK</sequence>
<evidence type="ECO:0000313" key="4">
    <source>
        <dbReference type="Proteomes" id="UP001595075"/>
    </source>
</evidence>
<gene>
    <name evidence="3" type="ORF">VTL71DRAFT_14612</name>
</gene>
<dbReference type="Proteomes" id="UP001595075">
    <property type="component" value="Unassembled WGS sequence"/>
</dbReference>
<evidence type="ECO:0000313" key="3">
    <source>
        <dbReference type="EMBL" id="KAL2069933.1"/>
    </source>
</evidence>
<dbReference type="PANTHER" id="PTHR10972">
    <property type="entry name" value="OXYSTEROL-BINDING PROTEIN-RELATED"/>
    <property type="match status" value="1"/>
</dbReference>
<dbReference type="InterPro" id="IPR000648">
    <property type="entry name" value="Oxysterol-bd"/>
</dbReference>
<accession>A0ABR4CIZ1</accession>
<comment type="similarity">
    <text evidence="1 2">Belongs to the OSBP family.</text>
</comment>
<proteinExistence type="inferred from homology"/>
<evidence type="ECO:0000256" key="1">
    <source>
        <dbReference type="ARBA" id="ARBA00008842"/>
    </source>
</evidence>
<keyword evidence="4" id="KW-1185">Reference proteome</keyword>
<dbReference type="PANTHER" id="PTHR10972:SF92">
    <property type="entry name" value="OXYSTEROL BINDING PROTEIN"/>
    <property type="match status" value="1"/>
</dbReference>
<protein>
    <recommendedName>
        <fullName evidence="5">Oxysterol-binding protein</fullName>
    </recommendedName>
</protein>
<dbReference type="EMBL" id="JAZHXI010000007">
    <property type="protein sequence ID" value="KAL2069933.1"/>
    <property type="molecule type" value="Genomic_DNA"/>
</dbReference>
<dbReference type="InterPro" id="IPR018494">
    <property type="entry name" value="Oxysterol-bd_CS"/>
</dbReference>
<dbReference type="Gene3D" id="3.30.70.3490">
    <property type="match status" value="1"/>
</dbReference>
<dbReference type="SUPFAM" id="SSF144000">
    <property type="entry name" value="Oxysterol-binding protein-like"/>
    <property type="match status" value="1"/>
</dbReference>